<dbReference type="InterPro" id="IPR017998">
    <property type="entry name" value="Chaperone_TCP-1"/>
</dbReference>
<evidence type="ECO:0000256" key="4">
    <source>
        <dbReference type="ARBA" id="ARBA00023186"/>
    </source>
</evidence>
<dbReference type="GO" id="GO:0140662">
    <property type="term" value="F:ATP-dependent protein folding chaperone"/>
    <property type="evidence" value="ECO:0007669"/>
    <property type="project" value="InterPro"/>
</dbReference>
<dbReference type="EMBL" id="JASWJB010000039">
    <property type="protein sequence ID" value="KAK2608373.1"/>
    <property type="molecule type" value="Genomic_DNA"/>
</dbReference>
<dbReference type="Gene3D" id="1.10.560.10">
    <property type="entry name" value="GroEL-like equatorial domain"/>
    <property type="match status" value="1"/>
</dbReference>
<evidence type="ECO:0000313" key="6">
    <source>
        <dbReference type="EMBL" id="KAK2608373.1"/>
    </source>
</evidence>
<comment type="caution">
    <text evidence="6">The sequence shown here is derived from an EMBL/GenBank/DDBJ whole genome shotgun (WGS) entry which is preliminary data.</text>
</comment>
<dbReference type="Proteomes" id="UP001251528">
    <property type="component" value="Unassembled WGS sequence"/>
</dbReference>
<evidence type="ECO:0000256" key="2">
    <source>
        <dbReference type="ARBA" id="ARBA00022741"/>
    </source>
</evidence>
<accession>A0AAJ0FWP3</accession>
<dbReference type="Pfam" id="PF00118">
    <property type="entry name" value="Cpn60_TCP1"/>
    <property type="match status" value="1"/>
</dbReference>
<reference evidence="6" key="1">
    <citation type="submission" date="2023-06" db="EMBL/GenBank/DDBJ databases">
        <title>Conoideocrella luteorostrata (Hypocreales: Clavicipitaceae), a potential biocontrol fungus for elongate hemlock scale in United States Christmas tree production areas.</title>
        <authorList>
            <person name="Barrett H."/>
            <person name="Lovett B."/>
            <person name="Macias A.M."/>
            <person name="Stajich J.E."/>
            <person name="Kasson M.T."/>
        </authorList>
    </citation>
    <scope>NUCLEOTIDE SEQUENCE</scope>
    <source>
        <strain evidence="6">ARSEF 14590</strain>
    </source>
</reference>
<gene>
    <name evidence="6" type="primary">CCT7_1</name>
    <name evidence="6" type="ORF">QQS21_003058</name>
</gene>
<dbReference type="InterPro" id="IPR002423">
    <property type="entry name" value="Cpn60/GroEL/TCP-1"/>
</dbReference>
<dbReference type="SUPFAM" id="SSF48592">
    <property type="entry name" value="GroEL equatorial domain-like"/>
    <property type="match status" value="1"/>
</dbReference>
<evidence type="ECO:0000313" key="7">
    <source>
        <dbReference type="Proteomes" id="UP001251528"/>
    </source>
</evidence>
<dbReference type="PRINTS" id="PR00304">
    <property type="entry name" value="TCOMPLEXTCP1"/>
</dbReference>
<keyword evidence="4 5" id="KW-0143">Chaperone</keyword>
<organism evidence="6 7">
    <name type="scientific">Conoideocrella luteorostrata</name>
    <dbReference type="NCBI Taxonomy" id="1105319"/>
    <lineage>
        <taxon>Eukaryota</taxon>
        <taxon>Fungi</taxon>
        <taxon>Dikarya</taxon>
        <taxon>Ascomycota</taxon>
        <taxon>Pezizomycotina</taxon>
        <taxon>Sordariomycetes</taxon>
        <taxon>Hypocreomycetidae</taxon>
        <taxon>Hypocreales</taxon>
        <taxon>Clavicipitaceae</taxon>
        <taxon>Conoideocrella</taxon>
    </lineage>
</organism>
<evidence type="ECO:0000256" key="1">
    <source>
        <dbReference type="ARBA" id="ARBA00008020"/>
    </source>
</evidence>
<proteinExistence type="inferred from homology"/>
<dbReference type="InterPro" id="IPR027413">
    <property type="entry name" value="GROEL-like_equatorial_sf"/>
</dbReference>
<dbReference type="AlphaFoldDB" id="A0AAJ0FWP3"/>
<dbReference type="InterPro" id="IPR027409">
    <property type="entry name" value="GroEL-like_apical_dom_sf"/>
</dbReference>
<dbReference type="SUPFAM" id="SSF52029">
    <property type="entry name" value="GroEL apical domain-like"/>
    <property type="match status" value="1"/>
</dbReference>
<keyword evidence="7" id="KW-1185">Reference proteome</keyword>
<dbReference type="GO" id="GO:0005524">
    <property type="term" value="F:ATP binding"/>
    <property type="evidence" value="ECO:0007669"/>
    <property type="project" value="UniProtKB-KW"/>
</dbReference>
<dbReference type="Gene3D" id="3.50.7.10">
    <property type="entry name" value="GroEL"/>
    <property type="match status" value="1"/>
</dbReference>
<keyword evidence="3 5" id="KW-0067">ATP-binding</keyword>
<evidence type="ECO:0000256" key="3">
    <source>
        <dbReference type="ARBA" id="ARBA00022840"/>
    </source>
</evidence>
<sequence>MARVVEATGAVIQPTCSDILPEHLGVCGKFGERQVGGERFNFFTDCPATKTCTLVLGGGAEQLIAEVERSLHDAIMIVKRAIQNRTIVAGGGAYEIVVLSCVDRFIHHHVRDKRQTIIKSFAKALEVIPC</sequence>
<dbReference type="PANTHER" id="PTHR11353">
    <property type="entry name" value="CHAPERONIN"/>
    <property type="match status" value="1"/>
</dbReference>
<keyword evidence="2 5" id="KW-0547">Nucleotide-binding</keyword>
<evidence type="ECO:0000256" key="5">
    <source>
        <dbReference type="RuleBase" id="RU004187"/>
    </source>
</evidence>
<protein>
    <submittedName>
        <fullName evidence="6">T-complex protein 1 subunit eta</fullName>
    </submittedName>
</protein>
<comment type="similarity">
    <text evidence="1 5">Belongs to the TCP-1 chaperonin family.</text>
</comment>
<name>A0AAJ0FWP3_9HYPO</name>